<dbReference type="Gene3D" id="3.30.450.40">
    <property type="match status" value="1"/>
</dbReference>
<accession>A0A6J5GSE9</accession>
<dbReference type="SUPFAM" id="SSF55781">
    <property type="entry name" value="GAF domain-like"/>
    <property type="match status" value="1"/>
</dbReference>
<dbReference type="InterPro" id="IPR029016">
    <property type="entry name" value="GAF-like_dom_sf"/>
</dbReference>
<dbReference type="Proteomes" id="UP000494252">
    <property type="component" value="Unassembled WGS sequence"/>
</dbReference>
<dbReference type="InterPro" id="IPR005471">
    <property type="entry name" value="Tscrpt_reg_IclR_N"/>
</dbReference>
<dbReference type="InterPro" id="IPR036390">
    <property type="entry name" value="WH_DNA-bd_sf"/>
</dbReference>
<dbReference type="GO" id="GO:0045892">
    <property type="term" value="P:negative regulation of DNA-templated transcription"/>
    <property type="evidence" value="ECO:0007669"/>
    <property type="project" value="TreeGrafter"/>
</dbReference>
<dbReference type="SUPFAM" id="SSF46785">
    <property type="entry name" value="Winged helix' DNA-binding domain"/>
    <property type="match status" value="1"/>
</dbReference>
<dbReference type="InterPro" id="IPR014757">
    <property type="entry name" value="Tscrpt_reg_IclR_C"/>
</dbReference>
<dbReference type="RefSeq" id="WP_175165184.1">
    <property type="nucleotide sequence ID" value="NZ_CADIKI010000023.1"/>
</dbReference>
<reference evidence="6 7" key="1">
    <citation type="submission" date="2020-04" db="EMBL/GenBank/DDBJ databases">
        <authorList>
            <person name="De Canck E."/>
        </authorList>
    </citation>
    <scope>NUCLEOTIDE SEQUENCE [LARGE SCALE GENOMIC DNA]</scope>
    <source>
        <strain evidence="6 7">LMG 27177</strain>
    </source>
</reference>
<evidence type="ECO:0000259" key="5">
    <source>
        <dbReference type="PROSITE" id="PS51078"/>
    </source>
</evidence>
<dbReference type="PROSITE" id="PS51077">
    <property type="entry name" value="HTH_ICLR"/>
    <property type="match status" value="1"/>
</dbReference>
<sequence>MTDTPDNSKAADASASPVERAFRLLRFIADGGSTANLSDVARRIDVNRVTVMRLLESLKSVGLIEVIAPGGSHRLGMPFLTLAASALGSSDLTSRARQVLPGLVSQTGLSAYLAVREGTELIYLLCETPDTPLVSRIRVGSRIPAHRATPGLAMLAQLDPSELAALYANQPNADTNDDQPDWDTLKAALDTARANGCAWSFSGLEAGIDSCAAAVIDSRGNVLAALSVAGPNTAFTNDGTLRATVEASVKAAAGELSRSSL</sequence>
<feature type="domain" description="IclR-ED" evidence="5">
    <location>
        <begin position="78"/>
        <end position="261"/>
    </location>
</feature>
<dbReference type="PROSITE" id="PS51078">
    <property type="entry name" value="ICLR_ED"/>
    <property type="match status" value="1"/>
</dbReference>
<dbReference type="EMBL" id="CADIKI010000023">
    <property type="protein sequence ID" value="CAB3806287.1"/>
    <property type="molecule type" value="Genomic_DNA"/>
</dbReference>
<dbReference type="PANTHER" id="PTHR30136:SF24">
    <property type="entry name" value="HTH-TYPE TRANSCRIPTIONAL REPRESSOR ALLR"/>
    <property type="match status" value="1"/>
</dbReference>
<dbReference type="GO" id="GO:0003700">
    <property type="term" value="F:DNA-binding transcription factor activity"/>
    <property type="evidence" value="ECO:0007669"/>
    <property type="project" value="TreeGrafter"/>
</dbReference>
<dbReference type="Pfam" id="PF01614">
    <property type="entry name" value="IclR_C"/>
    <property type="match status" value="1"/>
</dbReference>
<proteinExistence type="predicted"/>
<keyword evidence="2" id="KW-0238">DNA-binding</keyword>
<dbReference type="Gene3D" id="1.10.10.10">
    <property type="entry name" value="Winged helix-like DNA-binding domain superfamily/Winged helix DNA-binding domain"/>
    <property type="match status" value="1"/>
</dbReference>
<evidence type="ECO:0000313" key="7">
    <source>
        <dbReference type="Proteomes" id="UP000494252"/>
    </source>
</evidence>
<evidence type="ECO:0000256" key="2">
    <source>
        <dbReference type="ARBA" id="ARBA00023125"/>
    </source>
</evidence>
<evidence type="ECO:0000256" key="1">
    <source>
        <dbReference type="ARBA" id="ARBA00023015"/>
    </source>
</evidence>
<evidence type="ECO:0000259" key="4">
    <source>
        <dbReference type="PROSITE" id="PS51077"/>
    </source>
</evidence>
<evidence type="ECO:0000313" key="6">
    <source>
        <dbReference type="EMBL" id="CAB3806287.1"/>
    </source>
</evidence>
<keyword evidence="1" id="KW-0805">Transcription regulation</keyword>
<dbReference type="AlphaFoldDB" id="A0A6J5GSE9"/>
<evidence type="ECO:0000256" key="3">
    <source>
        <dbReference type="ARBA" id="ARBA00023163"/>
    </source>
</evidence>
<feature type="domain" description="HTH iclR-type" evidence="4">
    <location>
        <begin position="15"/>
        <end position="77"/>
    </location>
</feature>
<dbReference type="Pfam" id="PF09339">
    <property type="entry name" value="HTH_IclR"/>
    <property type="match status" value="1"/>
</dbReference>
<keyword evidence="3" id="KW-0804">Transcription</keyword>
<dbReference type="SMART" id="SM00346">
    <property type="entry name" value="HTH_ICLR"/>
    <property type="match status" value="1"/>
</dbReference>
<gene>
    <name evidence="6" type="primary">xynR_3</name>
    <name evidence="6" type="ORF">LMG27177_06044</name>
</gene>
<name>A0A6J5GSE9_9BURK</name>
<dbReference type="GO" id="GO:0003677">
    <property type="term" value="F:DNA binding"/>
    <property type="evidence" value="ECO:0007669"/>
    <property type="project" value="UniProtKB-KW"/>
</dbReference>
<dbReference type="InterPro" id="IPR050707">
    <property type="entry name" value="HTH_MetabolicPath_Reg"/>
</dbReference>
<dbReference type="PANTHER" id="PTHR30136">
    <property type="entry name" value="HELIX-TURN-HELIX TRANSCRIPTIONAL REGULATOR, ICLR FAMILY"/>
    <property type="match status" value="1"/>
</dbReference>
<protein>
    <submittedName>
        <fullName evidence="6">HTH-type transcriptional regulator XynR</fullName>
    </submittedName>
</protein>
<organism evidence="6 7">
    <name type="scientific">Paraburkholderia fynbosensis</name>
    <dbReference type="NCBI Taxonomy" id="1200993"/>
    <lineage>
        <taxon>Bacteria</taxon>
        <taxon>Pseudomonadati</taxon>
        <taxon>Pseudomonadota</taxon>
        <taxon>Betaproteobacteria</taxon>
        <taxon>Burkholderiales</taxon>
        <taxon>Burkholderiaceae</taxon>
        <taxon>Paraburkholderia</taxon>
    </lineage>
</organism>
<dbReference type="InterPro" id="IPR036388">
    <property type="entry name" value="WH-like_DNA-bd_sf"/>
</dbReference>
<keyword evidence="7" id="KW-1185">Reference proteome</keyword>